<keyword evidence="3" id="KW-1185">Reference proteome</keyword>
<accession>A0A4V3JWU0</accession>
<feature type="transmembrane region" description="Helical" evidence="1">
    <location>
        <begin position="82"/>
        <end position="100"/>
    </location>
</feature>
<evidence type="ECO:0000313" key="2">
    <source>
        <dbReference type="EMBL" id="TGN08288.1"/>
    </source>
</evidence>
<keyword evidence="1" id="KW-0812">Transmembrane</keyword>
<keyword evidence="1" id="KW-0472">Membrane</keyword>
<dbReference type="EMBL" id="RQHV01000061">
    <property type="protein sequence ID" value="TGN08288.1"/>
    <property type="molecule type" value="Genomic_DNA"/>
</dbReference>
<dbReference type="OrthoDB" id="9803232at2"/>
<evidence type="ECO:0000256" key="1">
    <source>
        <dbReference type="SAM" id="Phobius"/>
    </source>
</evidence>
<sequence length="128" mass="14278">MKNVSVFVFGFFLVIVILFQIALGLGMPWGKLAMGGKFPGIFPFKMRIACIFQILILGIMGTIVFTRAGILFPDWYSYSVKIIWVVVAFFSIGVVLNLITPSEWERIIWAPVTIILLVCSILVATSQS</sequence>
<feature type="transmembrane region" description="Helical" evidence="1">
    <location>
        <begin position="6"/>
        <end position="27"/>
    </location>
</feature>
<feature type="transmembrane region" description="Helical" evidence="1">
    <location>
        <begin position="107"/>
        <end position="125"/>
    </location>
</feature>
<feature type="transmembrane region" description="Helical" evidence="1">
    <location>
        <begin position="48"/>
        <end position="70"/>
    </location>
</feature>
<evidence type="ECO:0000313" key="3">
    <source>
        <dbReference type="Proteomes" id="UP000298264"/>
    </source>
</evidence>
<dbReference type="AlphaFoldDB" id="A0A4V3JWU0"/>
<reference evidence="2" key="1">
    <citation type="journal article" date="2019" name="PLoS Negl. Trop. Dis.">
        <title>Revisiting the worldwide diversity of Leptospira species in the environment.</title>
        <authorList>
            <person name="Vincent A.T."/>
            <person name="Schiettekatte O."/>
            <person name="Bourhy P."/>
            <person name="Veyrier F.J."/>
            <person name="Picardeau M."/>
        </authorList>
    </citation>
    <scope>NUCLEOTIDE SEQUENCE [LARGE SCALE GENOMIC DNA]</scope>
    <source>
        <strain evidence="2">201400974</strain>
    </source>
</reference>
<dbReference type="Proteomes" id="UP000298264">
    <property type="component" value="Unassembled WGS sequence"/>
</dbReference>
<protein>
    <submittedName>
        <fullName evidence="2">Uncharacterized protein</fullName>
    </submittedName>
</protein>
<proteinExistence type="predicted"/>
<dbReference type="RefSeq" id="WP_135765241.1">
    <property type="nucleotide sequence ID" value="NZ_RQHV01000061.1"/>
</dbReference>
<gene>
    <name evidence="2" type="ORF">EHS11_15345</name>
</gene>
<keyword evidence="1" id="KW-1133">Transmembrane helix</keyword>
<comment type="caution">
    <text evidence="2">The sequence shown here is derived from an EMBL/GenBank/DDBJ whole genome shotgun (WGS) entry which is preliminary data.</text>
</comment>
<name>A0A4V3JWU0_9LEPT</name>
<organism evidence="2 3">
    <name type="scientific">Leptospira ilyithenensis</name>
    <dbReference type="NCBI Taxonomy" id="2484901"/>
    <lineage>
        <taxon>Bacteria</taxon>
        <taxon>Pseudomonadati</taxon>
        <taxon>Spirochaetota</taxon>
        <taxon>Spirochaetia</taxon>
        <taxon>Leptospirales</taxon>
        <taxon>Leptospiraceae</taxon>
        <taxon>Leptospira</taxon>
    </lineage>
</organism>